<dbReference type="InterPro" id="IPR051784">
    <property type="entry name" value="Nod_factor_ABC_transporter"/>
</dbReference>
<dbReference type="EMBL" id="VFPA01000001">
    <property type="protein sequence ID" value="TQM14469.1"/>
    <property type="molecule type" value="Genomic_DNA"/>
</dbReference>
<dbReference type="PIRSF" id="PIRSF006648">
    <property type="entry name" value="DrrB"/>
    <property type="match status" value="1"/>
</dbReference>
<evidence type="ECO:0000256" key="4">
    <source>
        <dbReference type="ARBA" id="ARBA00023136"/>
    </source>
</evidence>
<feature type="transmembrane region" description="Helical" evidence="6">
    <location>
        <begin position="151"/>
        <end position="174"/>
    </location>
</feature>
<accession>A0A543DZ00</accession>
<evidence type="ECO:0000256" key="5">
    <source>
        <dbReference type="ARBA" id="ARBA00023251"/>
    </source>
</evidence>
<dbReference type="GO" id="GO:0140359">
    <property type="term" value="F:ABC-type transporter activity"/>
    <property type="evidence" value="ECO:0007669"/>
    <property type="project" value="InterPro"/>
</dbReference>
<evidence type="ECO:0000313" key="9">
    <source>
        <dbReference type="Proteomes" id="UP000315677"/>
    </source>
</evidence>
<evidence type="ECO:0000256" key="1">
    <source>
        <dbReference type="ARBA" id="ARBA00004141"/>
    </source>
</evidence>
<dbReference type="GO" id="GO:0046677">
    <property type="term" value="P:response to antibiotic"/>
    <property type="evidence" value="ECO:0007669"/>
    <property type="project" value="UniProtKB-KW"/>
</dbReference>
<organism evidence="8 9">
    <name type="scientific">Pseudonocardia kunmingensis</name>
    <dbReference type="NCBI Taxonomy" id="630975"/>
    <lineage>
        <taxon>Bacteria</taxon>
        <taxon>Bacillati</taxon>
        <taxon>Actinomycetota</taxon>
        <taxon>Actinomycetes</taxon>
        <taxon>Pseudonocardiales</taxon>
        <taxon>Pseudonocardiaceae</taxon>
        <taxon>Pseudonocardia</taxon>
    </lineage>
</organism>
<protein>
    <recommendedName>
        <fullName evidence="6">Transport permease protein</fullName>
    </recommendedName>
</protein>
<sequence>MTTLTAPVGDALRWTLVDSWTIARAELLHWVRNPSLIASSVAFPVMFVLLFGFVFGSAIAVPGGGDYREFLMPGMFAQAMVNGAAATVAVVAANRALGVTDRYRSMPVARSAPLIGRSLADMVGSVLDLVVLVACGLLVGWTTRTGVGSTLAAVGLLLLLRFAMIWVGIFLGLLVSQEAAGLAWAPLFPLTMIANTFVSPAQMPPVLGAVADWNPISATVTATRQLFGNPGAELTATWPAQHAMLLAVLWPVAIVAVFLPLAVHRYRRTSG</sequence>
<evidence type="ECO:0000256" key="3">
    <source>
        <dbReference type="ARBA" id="ARBA00022989"/>
    </source>
</evidence>
<comment type="similarity">
    <text evidence="6">Belongs to the ABC-2 integral membrane protein family.</text>
</comment>
<evidence type="ECO:0000256" key="2">
    <source>
        <dbReference type="ARBA" id="ARBA00022692"/>
    </source>
</evidence>
<dbReference type="GO" id="GO:0043190">
    <property type="term" value="C:ATP-binding cassette (ABC) transporter complex"/>
    <property type="evidence" value="ECO:0007669"/>
    <property type="project" value="InterPro"/>
</dbReference>
<keyword evidence="2 6" id="KW-0812">Transmembrane</keyword>
<dbReference type="Pfam" id="PF01061">
    <property type="entry name" value="ABC2_membrane"/>
    <property type="match status" value="1"/>
</dbReference>
<keyword evidence="6" id="KW-1003">Cell membrane</keyword>
<feature type="transmembrane region" description="Helical" evidence="6">
    <location>
        <begin position="181"/>
        <end position="198"/>
    </location>
</feature>
<keyword evidence="3 6" id="KW-1133">Transmembrane helix</keyword>
<dbReference type="PANTHER" id="PTHR43229">
    <property type="entry name" value="NODULATION PROTEIN J"/>
    <property type="match status" value="1"/>
</dbReference>
<comment type="caution">
    <text evidence="8">The sequence shown here is derived from an EMBL/GenBank/DDBJ whole genome shotgun (WGS) entry which is preliminary data.</text>
</comment>
<dbReference type="InterPro" id="IPR000412">
    <property type="entry name" value="ABC_2_transport"/>
</dbReference>
<feature type="transmembrane region" description="Helical" evidence="6">
    <location>
        <begin position="243"/>
        <end position="263"/>
    </location>
</feature>
<dbReference type="InterPro" id="IPR047817">
    <property type="entry name" value="ABC2_TM_bact-type"/>
</dbReference>
<dbReference type="PROSITE" id="PS51012">
    <property type="entry name" value="ABC_TM2"/>
    <property type="match status" value="1"/>
</dbReference>
<reference evidence="8 9" key="1">
    <citation type="submission" date="2019-06" db="EMBL/GenBank/DDBJ databases">
        <title>Sequencing the genomes of 1000 actinobacteria strains.</title>
        <authorList>
            <person name="Klenk H.-P."/>
        </authorList>
    </citation>
    <scope>NUCLEOTIDE SEQUENCE [LARGE SCALE GENOMIC DNA]</scope>
    <source>
        <strain evidence="8 9">DSM 45301</strain>
    </source>
</reference>
<evidence type="ECO:0000259" key="7">
    <source>
        <dbReference type="PROSITE" id="PS51012"/>
    </source>
</evidence>
<dbReference type="OrthoDB" id="8988363at2"/>
<feature type="transmembrane region" description="Helical" evidence="6">
    <location>
        <begin position="118"/>
        <end position="139"/>
    </location>
</feature>
<feature type="domain" description="ABC transmembrane type-2" evidence="7">
    <location>
        <begin position="35"/>
        <end position="269"/>
    </location>
</feature>
<name>A0A543DZ00_9PSEU</name>
<evidence type="ECO:0000256" key="6">
    <source>
        <dbReference type="RuleBase" id="RU361157"/>
    </source>
</evidence>
<feature type="transmembrane region" description="Helical" evidence="6">
    <location>
        <begin position="75"/>
        <end position="97"/>
    </location>
</feature>
<dbReference type="RefSeq" id="WP_142048925.1">
    <property type="nucleotide sequence ID" value="NZ_VFPA01000001.1"/>
</dbReference>
<comment type="subcellular location">
    <subcellularLocation>
        <location evidence="6">Cell membrane</location>
        <topology evidence="6">Multi-pass membrane protein</topology>
    </subcellularLocation>
    <subcellularLocation>
        <location evidence="1">Membrane</location>
        <topology evidence="1">Multi-pass membrane protein</topology>
    </subcellularLocation>
</comment>
<dbReference type="InterPro" id="IPR013525">
    <property type="entry name" value="ABC2_TM"/>
</dbReference>
<keyword evidence="5" id="KW-0046">Antibiotic resistance</keyword>
<gene>
    <name evidence="8" type="ORF">FB558_1234</name>
</gene>
<evidence type="ECO:0000313" key="8">
    <source>
        <dbReference type="EMBL" id="TQM14469.1"/>
    </source>
</evidence>
<dbReference type="PANTHER" id="PTHR43229:SF2">
    <property type="entry name" value="NODULATION PROTEIN J"/>
    <property type="match status" value="1"/>
</dbReference>
<keyword evidence="9" id="KW-1185">Reference proteome</keyword>
<feature type="transmembrane region" description="Helical" evidence="6">
    <location>
        <begin position="41"/>
        <end position="63"/>
    </location>
</feature>
<dbReference type="Proteomes" id="UP000315677">
    <property type="component" value="Unassembled WGS sequence"/>
</dbReference>
<keyword evidence="6" id="KW-0813">Transport</keyword>
<dbReference type="AlphaFoldDB" id="A0A543DZ00"/>
<keyword evidence="4 6" id="KW-0472">Membrane</keyword>
<proteinExistence type="inferred from homology"/>